<protein>
    <submittedName>
        <fullName evidence="2">Uncharacterized protein</fullName>
    </submittedName>
</protein>
<sequence>MATSLASASSVHLPLQITPSHSSSSSTKSNFSFASSSKSLAKCFSRGFKKMRSFGNLNKASQSAFDLTQYSSSVPNNYDSQMMNHRKGFTIRAKESETEFDHVIENGFGMVNDSRALTLKMSLTPKRFQNL</sequence>
<feature type="non-terminal residue" evidence="2">
    <location>
        <position position="131"/>
    </location>
</feature>
<dbReference type="AlphaFoldDB" id="A0A137NW69"/>
<organism evidence="2 3">
    <name type="scientific">Conidiobolus coronatus (strain ATCC 28846 / CBS 209.66 / NRRL 28638)</name>
    <name type="common">Delacroixia coronata</name>
    <dbReference type="NCBI Taxonomy" id="796925"/>
    <lineage>
        <taxon>Eukaryota</taxon>
        <taxon>Fungi</taxon>
        <taxon>Fungi incertae sedis</taxon>
        <taxon>Zoopagomycota</taxon>
        <taxon>Entomophthoromycotina</taxon>
        <taxon>Entomophthoromycetes</taxon>
        <taxon>Entomophthorales</taxon>
        <taxon>Ancylistaceae</taxon>
        <taxon>Conidiobolus</taxon>
    </lineage>
</organism>
<proteinExistence type="predicted"/>
<feature type="compositionally biased region" description="Low complexity" evidence="1">
    <location>
        <begin position="20"/>
        <end position="37"/>
    </location>
</feature>
<evidence type="ECO:0000313" key="2">
    <source>
        <dbReference type="EMBL" id="KXN66879.1"/>
    </source>
</evidence>
<evidence type="ECO:0000313" key="3">
    <source>
        <dbReference type="Proteomes" id="UP000070444"/>
    </source>
</evidence>
<dbReference type="EMBL" id="KQ964681">
    <property type="protein sequence ID" value="KXN66879.1"/>
    <property type="molecule type" value="Genomic_DNA"/>
</dbReference>
<reference evidence="2 3" key="1">
    <citation type="journal article" date="2015" name="Genome Biol. Evol.">
        <title>Phylogenomic analyses indicate that early fungi evolved digesting cell walls of algal ancestors of land plants.</title>
        <authorList>
            <person name="Chang Y."/>
            <person name="Wang S."/>
            <person name="Sekimoto S."/>
            <person name="Aerts A.L."/>
            <person name="Choi C."/>
            <person name="Clum A."/>
            <person name="LaButti K.M."/>
            <person name="Lindquist E.A."/>
            <person name="Yee Ngan C."/>
            <person name="Ohm R.A."/>
            <person name="Salamov A.A."/>
            <person name="Grigoriev I.V."/>
            <person name="Spatafora J.W."/>
            <person name="Berbee M.L."/>
        </authorList>
    </citation>
    <scope>NUCLEOTIDE SEQUENCE [LARGE SCALE GENOMIC DNA]</scope>
    <source>
        <strain evidence="2 3">NRRL 28638</strain>
    </source>
</reference>
<gene>
    <name evidence="2" type="ORF">CONCODRAFT_80370</name>
</gene>
<evidence type="ECO:0000256" key="1">
    <source>
        <dbReference type="SAM" id="MobiDB-lite"/>
    </source>
</evidence>
<feature type="region of interest" description="Disordered" evidence="1">
    <location>
        <begin position="16"/>
        <end position="37"/>
    </location>
</feature>
<keyword evidence="3" id="KW-1185">Reference proteome</keyword>
<name>A0A137NW69_CONC2</name>
<accession>A0A137NW69</accession>
<dbReference type="Proteomes" id="UP000070444">
    <property type="component" value="Unassembled WGS sequence"/>
</dbReference>